<evidence type="ECO:0008006" key="3">
    <source>
        <dbReference type="Google" id="ProtNLM"/>
    </source>
</evidence>
<reference evidence="1" key="1">
    <citation type="submission" date="2022-01" db="EMBL/GenBank/DDBJ databases">
        <title>Complete genome of Methanomicrobium antiquum DSM 21220.</title>
        <authorList>
            <person name="Chen S.-C."/>
            <person name="You Y.-T."/>
            <person name="Zhou Y.-Z."/>
            <person name="Lai M.-C."/>
        </authorList>
    </citation>
    <scope>NUCLEOTIDE SEQUENCE</scope>
    <source>
        <strain evidence="1">DSM 21220</strain>
    </source>
</reference>
<dbReference type="EMBL" id="CP091092">
    <property type="protein sequence ID" value="WFN36863.1"/>
    <property type="molecule type" value="Genomic_DNA"/>
</dbReference>
<evidence type="ECO:0000313" key="1">
    <source>
        <dbReference type="EMBL" id="WFN36863.1"/>
    </source>
</evidence>
<dbReference type="AlphaFoldDB" id="A0AAF0FUR7"/>
<accession>A0AAF0FUR7</accession>
<keyword evidence="2" id="KW-1185">Reference proteome</keyword>
<dbReference type="Proteomes" id="UP001218895">
    <property type="component" value="Chromosome"/>
</dbReference>
<name>A0AAF0FUR7_9EURY</name>
<dbReference type="GeneID" id="79948779"/>
<protein>
    <recommendedName>
        <fullName evidence="3">PAS domain-containing protein</fullName>
    </recommendedName>
</protein>
<dbReference type="RefSeq" id="WP_278099700.1">
    <property type="nucleotide sequence ID" value="NZ_CP091092.1"/>
</dbReference>
<gene>
    <name evidence="1" type="ORF">L1994_00245</name>
</gene>
<evidence type="ECO:0000313" key="2">
    <source>
        <dbReference type="Proteomes" id="UP001218895"/>
    </source>
</evidence>
<dbReference type="KEGG" id="manq:L1994_00245"/>
<sequence>MADLCRFILKLEVILNMEWKSLNLSRSISFFMPGLIPGVFSGRNDGCAIFRELFFKNPVGMCVLTHPDFEIKLVNESFSELFSLDREKISGELFAVVWKKCPIRDDFFTALRKDGSVLDFVVLWEFSESLKKEIVISAVFLGKGELKSSSSENNDILITARLKI</sequence>
<proteinExistence type="predicted"/>
<organism evidence="1 2">
    <name type="scientific">Methanomicrobium antiquum</name>
    <dbReference type="NCBI Taxonomy" id="487686"/>
    <lineage>
        <taxon>Archaea</taxon>
        <taxon>Methanobacteriati</taxon>
        <taxon>Methanobacteriota</taxon>
        <taxon>Stenosarchaea group</taxon>
        <taxon>Methanomicrobia</taxon>
        <taxon>Methanomicrobiales</taxon>
        <taxon>Methanomicrobiaceae</taxon>
        <taxon>Methanomicrobium</taxon>
    </lineage>
</organism>